<evidence type="ECO:0000313" key="1">
    <source>
        <dbReference type="EMBL" id="QNM07452.1"/>
    </source>
</evidence>
<dbReference type="RefSeq" id="WP_118642986.1">
    <property type="nucleotide sequence ID" value="NZ_CP060635.1"/>
</dbReference>
<keyword evidence="2" id="KW-1185">Reference proteome</keyword>
<reference evidence="1 2" key="1">
    <citation type="submission" date="2020-08" db="EMBL/GenBank/DDBJ databases">
        <authorList>
            <person name="Liu C."/>
            <person name="Sun Q."/>
        </authorList>
    </citation>
    <scope>NUCLEOTIDE SEQUENCE [LARGE SCALE GENOMIC DNA]</scope>
    <source>
        <strain evidence="1 2">NSJ-29</strain>
    </source>
</reference>
<dbReference type="Proteomes" id="UP000515860">
    <property type="component" value="Chromosome"/>
</dbReference>
<dbReference type="EMBL" id="CP060635">
    <property type="protein sequence ID" value="QNM07452.1"/>
    <property type="molecule type" value="Genomic_DNA"/>
</dbReference>
<gene>
    <name evidence="1" type="ORF">H9Q79_10950</name>
</gene>
<protein>
    <submittedName>
        <fullName evidence="1">Uncharacterized protein</fullName>
    </submittedName>
</protein>
<accession>A0A7G9G9H0</accession>
<name>A0A7G9G9H0_9FIRM</name>
<evidence type="ECO:0000313" key="2">
    <source>
        <dbReference type="Proteomes" id="UP000515860"/>
    </source>
</evidence>
<sequence>MRIVYRQIQNIPFEMWMKELELEHITDEEEARLGHPMPKRYRYYSGGENSQTRVHERVYEDFEQFGRLFEEWAEDETGQKLEIERHNYYNWEREELYLIDDPADVGKLRKELEAMSRMAEEE</sequence>
<dbReference type="KEGG" id="whj:H9Q79_10950"/>
<dbReference type="AlphaFoldDB" id="A0A7G9G9H0"/>
<organism evidence="1 2">
    <name type="scientific">Wansuia hejianensis</name>
    <dbReference type="NCBI Taxonomy" id="2763667"/>
    <lineage>
        <taxon>Bacteria</taxon>
        <taxon>Bacillati</taxon>
        <taxon>Bacillota</taxon>
        <taxon>Clostridia</taxon>
        <taxon>Lachnospirales</taxon>
        <taxon>Lachnospiraceae</taxon>
        <taxon>Wansuia</taxon>
    </lineage>
</organism>
<proteinExistence type="predicted"/>